<dbReference type="Proteomes" id="UP000247346">
    <property type="component" value="Unassembled WGS sequence"/>
</dbReference>
<comment type="caution">
    <text evidence="1">The sequence shown here is derived from an EMBL/GenBank/DDBJ whole genome shotgun (WGS) entry which is preliminary data.</text>
</comment>
<accession>A0A2P5Z6I1</accession>
<dbReference type="AlphaFoldDB" id="A0A2P5Z6I1"/>
<protein>
    <recommendedName>
        <fullName evidence="3">TonB C-terminal domain-containing protein</fullName>
    </recommendedName>
</protein>
<dbReference type="EMBL" id="MDEK01000004">
    <property type="protein sequence ID" value="PPU83844.1"/>
    <property type="molecule type" value="Genomic_DNA"/>
</dbReference>
<organism evidence="1 2">
    <name type="scientific">Xanthomonas sacchari</name>
    <dbReference type="NCBI Taxonomy" id="56458"/>
    <lineage>
        <taxon>Bacteria</taxon>
        <taxon>Pseudomonadati</taxon>
        <taxon>Pseudomonadota</taxon>
        <taxon>Gammaproteobacteria</taxon>
        <taxon>Lysobacterales</taxon>
        <taxon>Lysobacteraceae</taxon>
        <taxon>Xanthomonas</taxon>
    </lineage>
</organism>
<evidence type="ECO:0008006" key="3">
    <source>
        <dbReference type="Google" id="ProtNLM"/>
    </source>
</evidence>
<name>A0A2P5Z6I1_9XANT</name>
<proteinExistence type="predicted"/>
<dbReference type="STRING" id="56458.SB85_12200"/>
<sequence length="119" mass="12971">MKSVLVLAALATGGGQQTHDLPKNDCASSLRPLETIRPVLPRRTGSLFIGSIDVAIVIERNGDVSFAEISRVDVKQLERRKFSDSGYAEAVLDAVGQWTFPEVGMRCKKEVQVELALSD</sequence>
<evidence type="ECO:0000313" key="2">
    <source>
        <dbReference type="Proteomes" id="UP000247346"/>
    </source>
</evidence>
<evidence type="ECO:0000313" key="1">
    <source>
        <dbReference type="EMBL" id="PPU83844.1"/>
    </source>
</evidence>
<gene>
    <name evidence="1" type="ORF">XsacCFBP4641_05600</name>
</gene>
<dbReference type="OrthoDB" id="6051959at2"/>
<reference evidence="1 2" key="1">
    <citation type="submission" date="2016-08" db="EMBL/GenBank/DDBJ databases">
        <authorList>
            <person name="Seilhamer J.J."/>
        </authorList>
    </citation>
    <scope>NUCLEOTIDE SEQUENCE [LARGE SCALE GENOMIC DNA]</scope>
    <source>
        <strain evidence="1 2">CFBP4641</strain>
    </source>
</reference>